<keyword evidence="3" id="KW-0547">Nucleotide-binding</keyword>
<dbReference type="Proteomes" id="UP001589867">
    <property type="component" value="Unassembled WGS sequence"/>
</dbReference>
<keyword evidence="3" id="KW-0378">Hydrolase</keyword>
<organism evidence="3 4">
    <name type="scientific">Phytohabitans kaempferiae</name>
    <dbReference type="NCBI Taxonomy" id="1620943"/>
    <lineage>
        <taxon>Bacteria</taxon>
        <taxon>Bacillati</taxon>
        <taxon>Actinomycetota</taxon>
        <taxon>Actinomycetes</taxon>
        <taxon>Micromonosporales</taxon>
        <taxon>Micromonosporaceae</taxon>
    </lineage>
</organism>
<evidence type="ECO:0000313" key="4">
    <source>
        <dbReference type="Proteomes" id="UP001589867"/>
    </source>
</evidence>
<proteinExistence type="predicted"/>
<feature type="region of interest" description="Disordered" evidence="1">
    <location>
        <begin position="116"/>
        <end position="163"/>
    </location>
</feature>
<comment type="caution">
    <text evidence="3">The sequence shown here is derived from an EMBL/GenBank/DDBJ whole genome shotgun (WGS) entry which is preliminary data.</text>
</comment>
<dbReference type="GO" id="GO:0004386">
    <property type="term" value="F:helicase activity"/>
    <property type="evidence" value="ECO:0007669"/>
    <property type="project" value="UniProtKB-KW"/>
</dbReference>
<evidence type="ECO:0000259" key="2">
    <source>
        <dbReference type="Pfam" id="PF13625"/>
    </source>
</evidence>
<feature type="domain" description="Helicase XPB/Ssl2 N-terminal" evidence="2">
    <location>
        <begin position="13"/>
        <end position="92"/>
    </location>
</feature>
<dbReference type="EMBL" id="JBHLUH010000073">
    <property type="protein sequence ID" value="MFC0532508.1"/>
    <property type="molecule type" value="Genomic_DNA"/>
</dbReference>
<keyword evidence="4" id="KW-1185">Reference proteome</keyword>
<dbReference type="RefSeq" id="WP_377258710.1">
    <property type="nucleotide sequence ID" value="NZ_JBHLUH010000073.1"/>
</dbReference>
<evidence type="ECO:0000313" key="3">
    <source>
        <dbReference type="EMBL" id="MFC0532508.1"/>
    </source>
</evidence>
<name>A0ABV6MCN6_9ACTN</name>
<reference evidence="3 4" key="1">
    <citation type="submission" date="2024-09" db="EMBL/GenBank/DDBJ databases">
        <authorList>
            <person name="Sun Q."/>
            <person name="Mori K."/>
        </authorList>
    </citation>
    <scope>NUCLEOTIDE SEQUENCE [LARGE SCALE GENOMIC DNA]</scope>
    <source>
        <strain evidence="3 4">TBRC 3947</strain>
    </source>
</reference>
<dbReference type="InterPro" id="IPR032830">
    <property type="entry name" value="XPB/Ssl2_N"/>
</dbReference>
<keyword evidence="3" id="KW-0067">ATP-binding</keyword>
<gene>
    <name evidence="3" type="ORF">ACFFIA_33265</name>
</gene>
<keyword evidence="3" id="KW-0347">Helicase</keyword>
<accession>A0ABV6MCN6</accession>
<protein>
    <submittedName>
        <fullName evidence="3">Helicase-associated domain-containing protein</fullName>
    </submittedName>
</protein>
<evidence type="ECO:0000256" key="1">
    <source>
        <dbReference type="SAM" id="MobiDB-lite"/>
    </source>
</evidence>
<dbReference type="Pfam" id="PF13625">
    <property type="entry name" value="Helicase_C_3"/>
    <property type="match status" value="1"/>
</dbReference>
<sequence length="163" mass="17275">MALGPGGSHRPAFRAALDAGTNATDLLTRITEVAEGDRVPQTLVYLINDVARRYGQVQVHPTGCCLCSDDETLLTEILNTRSPQALHLVRLAPTVLASAKPQAETLAALRAAGHAPAGLRTDGSPAIEIPQRRRAAPPPNEPDSGDVIALPRLSDPAELVRNR</sequence>